<evidence type="ECO:0000313" key="1">
    <source>
        <dbReference type="EMBL" id="DAE23793.1"/>
    </source>
</evidence>
<organism evidence="1">
    <name type="scientific">Siphoviridae sp. ct9lR64</name>
    <dbReference type="NCBI Taxonomy" id="2826178"/>
    <lineage>
        <taxon>Viruses</taxon>
        <taxon>Duplodnaviria</taxon>
        <taxon>Heunggongvirae</taxon>
        <taxon>Uroviricota</taxon>
        <taxon>Caudoviricetes</taxon>
    </lineage>
</organism>
<name>A0A8S5QYA7_9CAUD</name>
<reference evidence="1" key="1">
    <citation type="journal article" date="2021" name="Proc. Natl. Acad. Sci. U.S.A.">
        <title>A Catalog of Tens of Thousands of Viruses from Human Metagenomes Reveals Hidden Associations with Chronic Diseases.</title>
        <authorList>
            <person name="Tisza M.J."/>
            <person name="Buck C.B."/>
        </authorList>
    </citation>
    <scope>NUCLEOTIDE SEQUENCE</scope>
    <source>
        <strain evidence="1">Ct9lR64</strain>
    </source>
</reference>
<dbReference type="Pfam" id="PF11753">
    <property type="entry name" value="DUF3310"/>
    <property type="match status" value="1"/>
</dbReference>
<proteinExistence type="predicted"/>
<sequence>MSLSCKMSLQPNTANTIIREMMTCLSISDMCDEITRQINSYLPKLRGELNIEYSTTSNLNTAYYIRPSDGRIEKFTFESNVVFLNWLIGTVESEERTNKMNEEYTKLNKLDECDTPKIADMVNHPPHYMSKRGIECMTAIKACVDGYVAIPTIGWLAGQIIKYLWRAPFKGHFYQDLRKANYYMQEIMKEIEGHDT</sequence>
<dbReference type="GO" id="GO:0016301">
    <property type="term" value="F:kinase activity"/>
    <property type="evidence" value="ECO:0007669"/>
    <property type="project" value="UniProtKB-KW"/>
</dbReference>
<keyword evidence="1" id="KW-0418">Kinase</keyword>
<accession>A0A8S5QYA7</accession>
<keyword evidence="1" id="KW-0808">Transferase</keyword>
<dbReference type="EMBL" id="BK015760">
    <property type="protein sequence ID" value="DAE23793.1"/>
    <property type="molecule type" value="Genomic_DNA"/>
</dbReference>
<dbReference type="InterPro" id="IPR021739">
    <property type="entry name" value="SaV-like"/>
</dbReference>
<protein>
    <submittedName>
        <fullName evidence="1">Nucelotide kinase</fullName>
    </submittedName>
</protein>